<name>A0ABR1D0L2_NECAM</name>
<evidence type="ECO:0000313" key="2">
    <source>
        <dbReference type="Proteomes" id="UP001303046"/>
    </source>
</evidence>
<evidence type="ECO:0000313" key="1">
    <source>
        <dbReference type="EMBL" id="KAK6744054.1"/>
    </source>
</evidence>
<proteinExistence type="predicted"/>
<reference evidence="1 2" key="1">
    <citation type="submission" date="2023-08" db="EMBL/GenBank/DDBJ databases">
        <title>A Necator americanus chromosomal reference genome.</title>
        <authorList>
            <person name="Ilik V."/>
            <person name="Petrzelkova K.J."/>
            <person name="Pardy F."/>
            <person name="Fuh T."/>
            <person name="Niatou-Singa F.S."/>
            <person name="Gouil Q."/>
            <person name="Baker L."/>
            <person name="Ritchie M.E."/>
            <person name="Jex A.R."/>
            <person name="Gazzola D."/>
            <person name="Li H."/>
            <person name="Toshio Fujiwara R."/>
            <person name="Zhan B."/>
            <person name="Aroian R.V."/>
            <person name="Pafco B."/>
            <person name="Schwarz E.M."/>
        </authorList>
    </citation>
    <scope>NUCLEOTIDE SEQUENCE [LARGE SCALE GENOMIC DNA]</scope>
    <source>
        <strain evidence="1 2">Aroian</strain>
        <tissue evidence="1">Whole animal</tissue>
    </source>
</reference>
<organism evidence="1 2">
    <name type="scientific">Necator americanus</name>
    <name type="common">Human hookworm</name>
    <dbReference type="NCBI Taxonomy" id="51031"/>
    <lineage>
        <taxon>Eukaryota</taxon>
        <taxon>Metazoa</taxon>
        <taxon>Ecdysozoa</taxon>
        <taxon>Nematoda</taxon>
        <taxon>Chromadorea</taxon>
        <taxon>Rhabditida</taxon>
        <taxon>Rhabditina</taxon>
        <taxon>Rhabditomorpha</taxon>
        <taxon>Strongyloidea</taxon>
        <taxon>Ancylostomatidae</taxon>
        <taxon>Bunostominae</taxon>
        <taxon>Necator</taxon>
    </lineage>
</organism>
<keyword evidence="2" id="KW-1185">Reference proteome</keyword>
<accession>A0ABR1D0L2</accession>
<sequence>MVLPDKHGILSKTQRSGWPRRSLSVYLIYLMIWQSSTGLSTKAGLRNDVRVVEIPPANLKAKLVRNRVYDRLAQLPAAWFARMAERVIA</sequence>
<gene>
    <name evidence="1" type="primary">Necator_chrIII.g11775</name>
    <name evidence="1" type="ORF">RB195_011010</name>
</gene>
<dbReference type="EMBL" id="JAVFWL010000003">
    <property type="protein sequence ID" value="KAK6744054.1"/>
    <property type="molecule type" value="Genomic_DNA"/>
</dbReference>
<comment type="caution">
    <text evidence="1">The sequence shown here is derived from an EMBL/GenBank/DDBJ whole genome shotgun (WGS) entry which is preliminary data.</text>
</comment>
<protein>
    <submittedName>
        <fullName evidence="1">Uncharacterized protein</fullName>
    </submittedName>
</protein>
<dbReference type="Proteomes" id="UP001303046">
    <property type="component" value="Unassembled WGS sequence"/>
</dbReference>